<dbReference type="Proteomes" id="UP000199448">
    <property type="component" value="Unassembled WGS sequence"/>
</dbReference>
<dbReference type="AlphaFoldDB" id="A0A1H5M213"/>
<dbReference type="OrthoDB" id="9810277at2"/>
<dbReference type="EMBL" id="FNUG01000002">
    <property type="protein sequence ID" value="SEE83302.1"/>
    <property type="molecule type" value="Genomic_DNA"/>
</dbReference>
<dbReference type="GO" id="GO:0016740">
    <property type="term" value="F:transferase activity"/>
    <property type="evidence" value="ECO:0007669"/>
    <property type="project" value="UniProtKB-KW"/>
</dbReference>
<organism evidence="1 2">
    <name type="scientific">Salinimicrobium catena</name>
    <dbReference type="NCBI Taxonomy" id="390640"/>
    <lineage>
        <taxon>Bacteria</taxon>
        <taxon>Pseudomonadati</taxon>
        <taxon>Bacteroidota</taxon>
        <taxon>Flavobacteriia</taxon>
        <taxon>Flavobacteriales</taxon>
        <taxon>Flavobacteriaceae</taxon>
        <taxon>Salinimicrobium</taxon>
    </lineage>
</organism>
<dbReference type="InterPro" id="IPR052732">
    <property type="entry name" value="Cell-binding_unc_protein"/>
</dbReference>
<dbReference type="PANTHER" id="PTHR43883:SF1">
    <property type="entry name" value="GLUCONOKINASE"/>
    <property type="match status" value="1"/>
</dbReference>
<protein>
    <submittedName>
        <fullName evidence="1">Aminoglycoside phosphotransferase family enzyme</fullName>
    </submittedName>
</protein>
<gene>
    <name evidence="1" type="ORF">SAMN04488034_102521</name>
</gene>
<dbReference type="RefSeq" id="WP_093112822.1">
    <property type="nucleotide sequence ID" value="NZ_FNGG01000002.1"/>
</dbReference>
<keyword evidence="2" id="KW-1185">Reference proteome</keyword>
<dbReference type="PANTHER" id="PTHR43883">
    <property type="entry name" value="SLR0207 PROTEIN"/>
    <property type="match status" value="1"/>
</dbReference>
<accession>A0A1H5M213</accession>
<dbReference type="InterPro" id="IPR011009">
    <property type="entry name" value="Kinase-like_dom_sf"/>
</dbReference>
<name>A0A1H5M213_9FLAO</name>
<reference evidence="1 2" key="1">
    <citation type="submission" date="2016-10" db="EMBL/GenBank/DDBJ databases">
        <authorList>
            <person name="de Groot N.N."/>
        </authorList>
    </citation>
    <scope>NUCLEOTIDE SEQUENCE [LARGE SCALE GENOMIC DNA]</scope>
    <source>
        <strain evidence="1 2">DSM 23553</strain>
    </source>
</reference>
<dbReference type="STRING" id="390640.SAMN04488034_102521"/>
<evidence type="ECO:0000313" key="2">
    <source>
        <dbReference type="Proteomes" id="UP000199448"/>
    </source>
</evidence>
<dbReference type="SUPFAM" id="SSF56112">
    <property type="entry name" value="Protein kinase-like (PK-like)"/>
    <property type="match status" value="1"/>
</dbReference>
<sequence length="344" mass="40549">MVQSETIILEATSTSKKVAFLSDPETYPENPHSIEVIETHMSLLFLTPTLVFKLKKPVKFDAIDFSTPQARHRNCLEELRLNRELAKEVYLEVLPLSLDKFGKLNLDRRGKPVDWLVKMKRLDENKLLNHVLKTKQVDKNLLSKAAKKLVSFYESREAILFEPEDYLLRLEKKTTAIYEELQDPQFGLSRELLTRIFDKQMKFLREHKALFSKRINRGVIVETHGDLKPEHICLDEEPVIIDRLEFNRDLRIQDIAEELAFLATECELLGSAQTGELFFKIYQRHSGDKVPQALKNYYKSRQAFLRAKFAIWHLREARYREELKWRIRTDRCLKLSKLYADLLD</sequence>
<evidence type="ECO:0000313" key="1">
    <source>
        <dbReference type="EMBL" id="SEE83302.1"/>
    </source>
</evidence>
<proteinExistence type="predicted"/>
<keyword evidence="1" id="KW-0808">Transferase</keyword>